<dbReference type="InterPro" id="IPR029045">
    <property type="entry name" value="ClpP/crotonase-like_dom_sf"/>
</dbReference>
<accession>A0A0F9MZ80</accession>
<evidence type="ECO:0008006" key="2">
    <source>
        <dbReference type="Google" id="ProtNLM"/>
    </source>
</evidence>
<name>A0A0F9MZ80_9ZZZZ</name>
<evidence type="ECO:0000313" key="1">
    <source>
        <dbReference type="EMBL" id="KKM81895.1"/>
    </source>
</evidence>
<sequence>MDFKFIIVEKKDHLAIIRLNQPKVLNLFEKESK</sequence>
<dbReference type="SUPFAM" id="SSF52096">
    <property type="entry name" value="ClpP/crotonase"/>
    <property type="match status" value="1"/>
</dbReference>
<protein>
    <recommendedName>
        <fullName evidence="2">Enoyl-CoA hydratase</fullName>
    </recommendedName>
</protein>
<dbReference type="EMBL" id="LAZR01007946">
    <property type="protein sequence ID" value="KKM81895.1"/>
    <property type="molecule type" value="Genomic_DNA"/>
</dbReference>
<proteinExistence type="predicted"/>
<reference evidence="1" key="1">
    <citation type="journal article" date="2015" name="Nature">
        <title>Complex archaea that bridge the gap between prokaryotes and eukaryotes.</title>
        <authorList>
            <person name="Spang A."/>
            <person name="Saw J.H."/>
            <person name="Jorgensen S.L."/>
            <person name="Zaremba-Niedzwiedzka K."/>
            <person name="Martijn J."/>
            <person name="Lind A.E."/>
            <person name="van Eijk R."/>
            <person name="Schleper C."/>
            <person name="Guy L."/>
            <person name="Ettema T.J."/>
        </authorList>
    </citation>
    <scope>NUCLEOTIDE SEQUENCE</scope>
</reference>
<gene>
    <name evidence="1" type="ORF">LCGC14_1325190</name>
</gene>
<organism evidence="1">
    <name type="scientific">marine sediment metagenome</name>
    <dbReference type="NCBI Taxonomy" id="412755"/>
    <lineage>
        <taxon>unclassified sequences</taxon>
        <taxon>metagenomes</taxon>
        <taxon>ecological metagenomes</taxon>
    </lineage>
</organism>
<comment type="caution">
    <text evidence="1">The sequence shown here is derived from an EMBL/GenBank/DDBJ whole genome shotgun (WGS) entry which is preliminary data.</text>
</comment>
<dbReference type="AlphaFoldDB" id="A0A0F9MZ80"/>